<comment type="caution">
    <text evidence="6">The sequence shown here is derived from an EMBL/GenBank/DDBJ whole genome shotgun (WGS) entry which is preliminary data.</text>
</comment>
<dbReference type="InterPro" id="IPR050093">
    <property type="entry name" value="ABC_SmlMolc_Importer"/>
</dbReference>
<gene>
    <name evidence="6" type="ORF">JEQ47_11645</name>
</gene>
<dbReference type="SUPFAM" id="SSF50331">
    <property type="entry name" value="MOP-like"/>
    <property type="match status" value="1"/>
</dbReference>
<dbReference type="InterPro" id="IPR003439">
    <property type="entry name" value="ABC_transporter-like_ATP-bd"/>
</dbReference>
<dbReference type="GO" id="GO:0015697">
    <property type="term" value="P:quaternary ammonium group transport"/>
    <property type="evidence" value="ECO:0007669"/>
    <property type="project" value="UniProtKB-ARBA"/>
</dbReference>
<evidence type="ECO:0000256" key="3">
    <source>
        <dbReference type="ARBA" id="ARBA00022741"/>
    </source>
</evidence>
<keyword evidence="4 6" id="KW-0067">ATP-binding</keyword>
<evidence type="ECO:0000256" key="2">
    <source>
        <dbReference type="ARBA" id="ARBA00022448"/>
    </source>
</evidence>
<evidence type="ECO:0000313" key="6">
    <source>
        <dbReference type="EMBL" id="MBJ3785378.1"/>
    </source>
</evidence>
<dbReference type="SMART" id="SM00382">
    <property type="entry name" value="AAA"/>
    <property type="match status" value="1"/>
</dbReference>
<dbReference type="PANTHER" id="PTHR42781:SF4">
    <property type="entry name" value="SPERMIDINE_PUTRESCINE IMPORT ATP-BINDING PROTEIN POTA"/>
    <property type="match status" value="1"/>
</dbReference>
<dbReference type="Pfam" id="PF08402">
    <property type="entry name" value="TOBE_2"/>
    <property type="match status" value="1"/>
</dbReference>
<feature type="domain" description="ABC transporter" evidence="5">
    <location>
        <begin position="16"/>
        <end position="246"/>
    </location>
</feature>
<dbReference type="InterPro" id="IPR013611">
    <property type="entry name" value="Transp-assoc_OB_typ2"/>
</dbReference>
<dbReference type="Pfam" id="PF00005">
    <property type="entry name" value="ABC_tran"/>
    <property type="match status" value="1"/>
</dbReference>
<name>A0A934IRB2_9HYPH</name>
<dbReference type="Proteomes" id="UP000602124">
    <property type="component" value="Unassembled WGS sequence"/>
</dbReference>
<dbReference type="Gene3D" id="2.40.50.100">
    <property type="match status" value="1"/>
</dbReference>
<dbReference type="InterPro" id="IPR027417">
    <property type="entry name" value="P-loop_NTPase"/>
</dbReference>
<keyword evidence="3" id="KW-0547">Nucleotide-binding</keyword>
<accession>A0A934IRB2</accession>
<dbReference type="GO" id="GO:0022857">
    <property type="term" value="F:transmembrane transporter activity"/>
    <property type="evidence" value="ECO:0007669"/>
    <property type="project" value="InterPro"/>
</dbReference>
<dbReference type="InterPro" id="IPR017871">
    <property type="entry name" value="ABC_transporter-like_CS"/>
</dbReference>
<dbReference type="PROSITE" id="PS00211">
    <property type="entry name" value="ABC_TRANSPORTER_1"/>
    <property type="match status" value="1"/>
</dbReference>
<dbReference type="InterPro" id="IPR008995">
    <property type="entry name" value="Mo/tungstate-bd_C_term_dom"/>
</dbReference>
<dbReference type="FunFam" id="3.40.50.300:FF:000425">
    <property type="entry name" value="Probable ABC transporter, ATP-binding subunit"/>
    <property type="match status" value="1"/>
</dbReference>
<comment type="similarity">
    <text evidence="1">Belongs to the ABC transporter superfamily.</text>
</comment>
<dbReference type="SUPFAM" id="SSF52540">
    <property type="entry name" value="P-loop containing nucleoside triphosphate hydrolases"/>
    <property type="match status" value="1"/>
</dbReference>
<keyword evidence="7" id="KW-1185">Reference proteome</keyword>
<sequence>MSPVTKADNTPSASFLAIDGLTKTYNKVTVVDRFALEVEEGEFVSLLGPSGCGKTTTLQMLGGFVDPSAGSIRLEGRDLIAAPPSKRGLGMVFQSYALFPHMTAAQNIAYGLEVRKVPRAERDERVRQALDLVGLGAYGDRYPRRMSGGQQQRVALARALVIRPRVLLLDEPLSNLDANLREEMQIELRRIQQTTGTTTILVTHDQTEAMALSDRIVLMRAGRIEQIGGPEAVYARPANSFVARFLGKTNLFPGTVGADGRSISIGSHVFAAPAAATPGATIVAVRPEKLGFGEGGIRGVVRNRVFQGTQWLVELDTEHGPAIVQRQNLGAVPPAIGEATGLVFEPDAVHLMAPEADK</sequence>
<dbReference type="GO" id="GO:0016887">
    <property type="term" value="F:ATP hydrolysis activity"/>
    <property type="evidence" value="ECO:0007669"/>
    <property type="project" value="InterPro"/>
</dbReference>
<evidence type="ECO:0000313" key="7">
    <source>
        <dbReference type="Proteomes" id="UP000602124"/>
    </source>
</evidence>
<dbReference type="PROSITE" id="PS50893">
    <property type="entry name" value="ABC_TRANSPORTER_2"/>
    <property type="match status" value="1"/>
</dbReference>
<evidence type="ECO:0000256" key="4">
    <source>
        <dbReference type="ARBA" id="ARBA00022840"/>
    </source>
</evidence>
<dbReference type="EMBL" id="JAEKMH010000002">
    <property type="protein sequence ID" value="MBJ3785378.1"/>
    <property type="molecule type" value="Genomic_DNA"/>
</dbReference>
<proteinExistence type="inferred from homology"/>
<dbReference type="AlphaFoldDB" id="A0A934IRB2"/>
<evidence type="ECO:0000256" key="1">
    <source>
        <dbReference type="ARBA" id="ARBA00005417"/>
    </source>
</evidence>
<dbReference type="PANTHER" id="PTHR42781">
    <property type="entry name" value="SPERMIDINE/PUTRESCINE IMPORT ATP-BINDING PROTEIN POTA"/>
    <property type="match status" value="1"/>
</dbReference>
<reference evidence="6" key="1">
    <citation type="submission" date="2020-12" db="EMBL/GenBank/DDBJ databases">
        <title>Devosia sp. MSA67 isolated from Mo River.</title>
        <authorList>
            <person name="Ma F."/>
            <person name="Zi Z."/>
        </authorList>
    </citation>
    <scope>NUCLEOTIDE SEQUENCE</scope>
    <source>
        <strain evidence="6">MSA67</strain>
    </source>
</reference>
<protein>
    <submittedName>
        <fullName evidence="6">ABC transporter ATP-binding protein</fullName>
    </submittedName>
</protein>
<dbReference type="InterPro" id="IPR003593">
    <property type="entry name" value="AAA+_ATPase"/>
</dbReference>
<keyword evidence="2" id="KW-0813">Transport</keyword>
<evidence type="ECO:0000259" key="5">
    <source>
        <dbReference type="PROSITE" id="PS50893"/>
    </source>
</evidence>
<dbReference type="GO" id="GO:0005524">
    <property type="term" value="F:ATP binding"/>
    <property type="evidence" value="ECO:0007669"/>
    <property type="project" value="UniProtKB-KW"/>
</dbReference>
<dbReference type="GO" id="GO:0043190">
    <property type="term" value="C:ATP-binding cassette (ABC) transporter complex"/>
    <property type="evidence" value="ECO:0007669"/>
    <property type="project" value="InterPro"/>
</dbReference>
<organism evidence="6 7">
    <name type="scientific">Devosia sediminis</name>
    <dbReference type="NCBI Taxonomy" id="2798801"/>
    <lineage>
        <taxon>Bacteria</taxon>
        <taxon>Pseudomonadati</taxon>
        <taxon>Pseudomonadota</taxon>
        <taxon>Alphaproteobacteria</taxon>
        <taxon>Hyphomicrobiales</taxon>
        <taxon>Devosiaceae</taxon>
        <taxon>Devosia</taxon>
    </lineage>
</organism>
<dbReference type="Gene3D" id="3.40.50.300">
    <property type="entry name" value="P-loop containing nucleotide triphosphate hydrolases"/>
    <property type="match status" value="1"/>
</dbReference>